<keyword evidence="4" id="KW-0804">Transcription</keyword>
<keyword evidence="3" id="KW-0238">DNA-binding</keyword>
<proteinExistence type="predicted"/>
<dbReference type="RefSeq" id="WP_091531279.1">
    <property type="nucleotide sequence ID" value="NZ_FOLT01000014.1"/>
</dbReference>
<dbReference type="PROSITE" id="PS50943">
    <property type="entry name" value="HTH_CROC1"/>
    <property type="match status" value="1"/>
</dbReference>
<dbReference type="PANTHER" id="PTHR30146">
    <property type="entry name" value="LACI-RELATED TRANSCRIPTIONAL REPRESSOR"/>
    <property type="match status" value="1"/>
</dbReference>
<dbReference type="SUPFAM" id="SSF47413">
    <property type="entry name" value="lambda repressor-like DNA-binding domains"/>
    <property type="match status" value="1"/>
</dbReference>
<accession>A0A1I1KQT4</accession>
<sequence length="331" mass="37590">MKRVTIHDVARKAGVSVTTVSRVLNDRGYISNEMKEKVLNTIEELNYIPNEMARSFFSNQSKFIALIVPTTENPFFGELTFHVEKALAKFGYHLFICNSLNDSENEEKYLRLLNEKRVDGIIVGSHNVDISEYKNYEDQIVSIERKLTKNIPMVQSDDYNGGRLATQELITQGCTNILCVTGDKNVETPANDRSIGYVDEIEKNNYRKNFIEIPFQIDLDEKLKIIKETFQGDFKYDGVFAGDDVNAKLFLNVAKEMGYDVPKDVKVIGFDGTQSIRYLVPELSTVVQPIENLAYEAVTTLLDLLKGKKVKNEVILPVELYLSETTQGSKK</sequence>
<dbReference type="AlphaFoldDB" id="A0A1I1KQT4"/>
<evidence type="ECO:0000313" key="7">
    <source>
        <dbReference type="EMBL" id="SFC63071.1"/>
    </source>
</evidence>
<protein>
    <submittedName>
        <fullName evidence="7">Transcriptional regulator, LacI family</fullName>
    </submittedName>
</protein>
<dbReference type="Proteomes" id="UP000199612">
    <property type="component" value="Unassembled WGS sequence"/>
</dbReference>
<keyword evidence="8" id="KW-1185">Reference proteome</keyword>
<name>A0A1I1KQT4_9LACT</name>
<dbReference type="PROSITE" id="PS50932">
    <property type="entry name" value="HTH_LACI_2"/>
    <property type="match status" value="1"/>
</dbReference>
<evidence type="ECO:0000256" key="4">
    <source>
        <dbReference type="ARBA" id="ARBA00023163"/>
    </source>
</evidence>
<evidence type="ECO:0000259" key="5">
    <source>
        <dbReference type="PROSITE" id="PS50932"/>
    </source>
</evidence>
<dbReference type="InterPro" id="IPR001387">
    <property type="entry name" value="Cro/C1-type_HTH"/>
</dbReference>
<dbReference type="InterPro" id="IPR046335">
    <property type="entry name" value="LacI/GalR-like_sensor"/>
</dbReference>
<dbReference type="InterPro" id="IPR010982">
    <property type="entry name" value="Lambda_DNA-bd_dom_sf"/>
</dbReference>
<dbReference type="CDD" id="cd01392">
    <property type="entry name" value="HTH_LacI"/>
    <property type="match status" value="1"/>
</dbReference>
<dbReference type="OrthoDB" id="9796186at2"/>
<evidence type="ECO:0000259" key="6">
    <source>
        <dbReference type="PROSITE" id="PS50943"/>
    </source>
</evidence>
<dbReference type="InterPro" id="IPR028082">
    <property type="entry name" value="Peripla_BP_I"/>
</dbReference>
<evidence type="ECO:0000256" key="1">
    <source>
        <dbReference type="ARBA" id="ARBA00022491"/>
    </source>
</evidence>
<dbReference type="GO" id="GO:0000976">
    <property type="term" value="F:transcription cis-regulatory region binding"/>
    <property type="evidence" value="ECO:0007669"/>
    <property type="project" value="TreeGrafter"/>
</dbReference>
<dbReference type="CDD" id="cd06291">
    <property type="entry name" value="PBP1_Qymf-like"/>
    <property type="match status" value="1"/>
</dbReference>
<dbReference type="InterPro" id="IPR000843">
    <property type="entry name" value="HTH_LacI"/>
</dbReference>
<dbReference type="PRINTS" id="PR00036">
    <property type="entry name" value="HTHLACI"/>
</dbReference>
<feature type="domain" description="HTH cro/C1-type" evidence="6">
    <location>
        <begin position="2"/>
        <end position="48"/>
    </location>
</feature>
<keyword evidence="1" id="KW-0678">Repressor</keyword>
<evidence type="ECO:0000256" key="2">
    <source>
        <dbReference type="ARBA" id="ARBA00023015"/>
    </source>
</evidence>
<gene>
    <name evidence="7" type="ORF">SAMN04488102_11437</name>
</gene>
<dbReference type="PROSITE" id="PS00356">
    <property type="entry name" value="HTH_LACI_1"/>
    <property type="match status" value="1"/>
</dbReference>
<evidence type="ECO:0000313" key="8">
    <source>
        <dbReference type="Proteomes" id="UP000199612"/>
    </source>
</evidence>
<dbReference type="SMART" id="SM00354">
    <property type="entry name" value="HTH_LACI"/>
    <property type="match status" value="1"/>
</dbReference>
<organism evidence="7 8">
    <name type="scientific">Alkalibacterium subtropicum</name>
    <dbReference type="NCBI Taxonomy" id="753702"/>
    <lineage>
        <taxon>Bacteria</taxon>
        <taxon>Bacillati</taxon>
        <taxon>Bacillota</taxon>
        <taxon>Bacilli</taxon>
        <taxon>Lactobacillales</taxon>
        <taxon>Carnobacteriaceae</taxon>
        <taxon>Alkalibacterium</taxon>
    </lineage>
</organism>
<dbReference type="EMBL" id="FOLT01000014">
    <property type="protein sequence ID" value="SFC63071.1"/>
    <property type="molecule type" value="Genomic_DNA"/>
</dbReference>
<dbReference type="Pfam" id="PF13377">
    <property type="entry name" value="Peripla_BP_3"/>
    <property type="match status" value="1"/>
</dbReference>
<dbReference type="Gene3D" id="1.10.260.40">
    <property type="entry name" value="lambda repressor-like DNA-binding domains"/>
    <property type="match status" value="1"/>
</dbReference>
<reference evidence="8" key="1">
    <citation type="submission" date="2016-10" db="EMBL/GenBank/DDBJ databases">
        <authorList>
            <person name="Varghese N."/>
            <person name="Submissions S."/>
        </authorList>
    </citation>
    <scope>NUCLEOTIDE SEQUENCE [LARGE SCALE GENOMIC DNA]</scope>
    <source>
        <strain evidence="8">DSM 23664</strain>
    </source>
</reference>
<dbReference type="GO" id="GO:0003700">
    <property type="term" value="F:DNA-binding transcription factor activity"/>
    <property type="evidence" value="ECO:0007669"/>
    <property type="project" value="TreeGrafter"/>
</dbReference>
<evidence type="ECO:0000256" key="3">
    <source>
        <dbReference type="ARBA" id="ARBA00023125"/>
    </source>
</evidence>
<dbReference type="STRING" id="753702.SAMN04488102_11437"/>
<dbReference type="SUPFAM" id="SSF53822">
    <property type="entry name" value="Periplasmic binding protein-like I"/>
    <property type="match status" value="1"/>
</dbReference>
<dbReference type="PANTHER" id="PTHR30146:SF95">
    <property type="entry name" value="RIBOSE OPERON REPRESSOR"/>
    <property type="match status" value="1"/>
</dbReference>
<dbReference type="Gene3D" id="3.40.50.2300">
    <property type="match status" value="2"/>
</dbReference>
<dbReference type="Pfam" id="PF00356">
    <property type="entry name" value="LacI"/>
    <property type="match status" value="1"/>
</dbReference>
<keyword evidence="2" id="KW-0805">Transcription regulation</keyword>
<feature type="domain" description="HTH lacI-type" evidence="5">
    <location>
        <begin position="4"/>
        <end position="58"/>
    </location>
</feature>